<evidence type="ECO:0000259" key="4">
    <source>
        <dbReference type="SMART" id="SM00927"/>
    </source>
</evidence>
<dbReference type="Pfam" id="PF02976">
    <property type="entry name" value="MutH"/>
    <property type="match status" value="1"/>
</dbReference>
<evidence type="ECO:0000313" key="5">
    <source>
        <dbReference type="EMBL" id="HJC49625.1"/>
    </source>
</evidence>
<evidence type="ECO:0000313" key="6">
    <source>
        <dbReference type="Proteomes" id="UP000823904"/>
    </source>
</evidence>
<dbReference type="CDD" id="cd22356">
    <property type="entry name" value="Sau3AI_N-like"/>
    <property type="match status" value="1"/>
</dbReference>
<dbReference type="CDD" id="cd22355">
    <property type="entry name" value="Sau3AI_C"/>
    <property type="match status" value="1"/>
</dbReference>
<dbReference type="InterPro" id="IPR011337">
    <property type="entry name" value="DNA_rep_MutH/RE_typeII_Sau3AI"/>
</dbReference>
<dbReference type="GO" id="GO:0003677">
    <property type="term" value="F:DNA binding"/>
    <property type="evidence" value="ECO:0007669"/>
    <property type="project" value="InterPro"/>
</dbReference>
<dbReference type="InterPro" id="IPR037057">
    <property type="entry name" value="DNA_rep_MutH/T2_RE_sf"/>
</dbReference>
<comment type="caution">
    <text evidence="5">The sequence shown here is derived from an EMBL/GenBank/DDBJ whole genome shotgun (WGS) entry which is preliminary data.</text>
</comment>
<accession>A0A9D2PHL3</accession>
<proteinExistence type="predicted"/>
<reference evidence="5" key="1">
    <citation type="journal article" date="2021" name="PeerJ">
        <title>Extensive microbial diversity within the chicken gut microbiome revealed by metagenomics and culture.</title>
        <authorList>
            <person name="Gilroy R."/>
            <person name="Ravi A."/>
            <person name="Getino M."/>
            <person name="Pursley I."/>
            <person name="Horton D.L."/>
            <person name="Alikhan N.F."/>
            <person name="Baker D."/>
            <person name="Gharbi K."/>
            <person name="Hall N."/>
            <person name="Watson M."/>
            <person name="Adriaenssens E.M."/>
            <person name="Foster-Nyarko E."/>
            <person name="Jarju S."/>
            <person name="Secka A."/>
            <person name="Antonio M."/>
            <person name="Oren A."/>
            <person name="Chaudhuri R.R."/>
            <person name="La Ragione R."/>
            <person name="Hildebrand F."/>
            <person name="Pallen M.J."/>
        </authorList>
    </citation>
    <scope>NUCLEOTIDE SEQUENCE</scope>
    <source>
        <strain evidence="5">ChiSjej3B21-8574</strain>
    </source>
</reference>
<organism evidence="5 6">
    <name type="scientific">Candidatus Anaerostipes avistercoris</name>
    <dbReference type="NCBI Taxonomy" id="2838462"/>
    <lineage>
        <taxon>Bacteria</taxon>
        <taxon>Bacillati</taxon>
        <taxon>Bacillota</taxon>
        <taxon>Clostridia</taxon>
        <taxon>Lachnospirales</taxon>
        <taxon>Lachnospiraceae</taxon>
        <taxon>Anaerostipes</taxon>
    </lineage>
</organism>
<keyword evidence="1" id="KW-0540">Nuclease</keyword>
<keyword evidence="3" id="KW-0378">Hydrolase</keyword>
<dbReference type="SMART" id="SM00927">
    <property type="entry name" value="MutH"/>
    <property type="match status" value="1"/>
</dbReference>
<protein>
    <submittedName>
        <fullName evidence="5">Restriction endonuclease</fullName>
    </submittedName>
</protein>
<evidence type="ECO:0000256" key="2">
    <source>
        <dbReference type="ARBA" id="ARBA00022759"/>
    </source>
</evidence>
<reference evidence="5" key="2">
    <citation type="submission" date="2021-04" db="EMBL/GenBank/DDBJ databases">
        <authorList>
            <person name="Gilroy R."/>
        </authorList>
    </citation>
    <scope>NUCLEOTIDE SEQUENCE</scope>
    <source>
        <strain evidence="5">ChiSjej3B21-8574</strain>
    </source>
</reference>
<dbReference type="SUPFAM" id="SSF52980">
    <property type="entry name" value="Restriction endonuclease-like"/>
    <property type="match status" value="2"/>
</dbReference>
<evidence type="ECO:0000256" key="3">
    <source>
        <dbReference type="ARBA" id="ARBA00022801"/>
    </source>
</evidence>
<dbReference type="NCBIfam" id="NF040973">
    <property type="entry name" value="restrict_Sau3AI"/>
    <property type="match status" value="1"/>
</dbReference>
<dbReference type="Gene3D" id="3.40.600.10">
    <property type="entry name" value="DNA mismatch repair MutH/Restriction endonuclease, type II"/>
    <property type="match status" value="2"/>
</dbReference>
<evidence type="ECO:0000256" key="1">
    <source>
        <dbReference type="ARBA" id="ARBA00022722"/>
    </source>
</evidence>
<keyword evidence="2 5" id="KW-0255">Endonuclease</keyword>
<feature type="domain" description="DNA mismatch repair MutH/Type II restriction enzyme Sau3AI" evidence="4">
    <location>
        <begin position="72"/>
        <end position="173"/>
    </location>
</feature>
<dbReference type="EMBL" id="DWWD01000018">
    <property type="protein sequence ID" value="HJC49625.1"/>
    <property type="molecule type" value="Genomic_DNA"/>
</dbReference>
<dbReference type="GO" id="GO:0016787">
    <property type="term" value="F:hydrolase activity"/>
    <property type="evidence" value="ECO:0007669"/>
    <property type="project" value="UniProtKB-KW"/>
</dbReference>
<dbReference type="InterPro" id="IPR011335">
    <property type="entry name" value="Restrct_endonuc-II-like"/>
</dbReference>
<dbReference type="AlphaFoldDB" id="A0A9D2PHL3"/>
<gene>
    <name evidence="5" type="ORF">H9754_03435</name>
</gene>
<name>A0A9D2PHL3_9FIRM</name>
<sequence length="475" mass="56226">MDYKLEYDETDPKSIESYAKKLIGKTFSDVCKEDDMNKAMVVRETEDYEVRHENKKRKGGLGVLIEERYFHYQANNDARPDFDKAGVELKVTPYKINKNKTISAKERLPINMIDYCAVVNETFEESHMWKKARLILLIYYLYQKEIKNRLDYKIGYVKLFSPPEQDMKIIEHDFYVIRDKIRAGKAHELSEGDTLYLGAAPKASTSKARRKQPFSDEMAKPRAFAFKTSYMTYVLNHYIIPEKSTYEPIIKDKLETPFEDYVVNKINEYCGKTVEELCEEFQITFERKPKNLEAMLVYRILGIKGNHAEEFEKANIVIKTIRIGKNNKIRENMSFPTFKFKELIKEEWEDSTFGNYLRETRFLFVVYKFDDKDDLRLVGSQFWNIPYEDLEGNVKKVWEETKQVLINGLEIKMIGKRKCNNFPKASDNPVCHVRPHARNAEDTYELPDGREYPKQCFWLNNSYILSQLDEKFRKN</sequence>
<dbReference type="Proteomes" id="UP000823904">
    <property type="component" value="Unassembled WGS sequence"/>
</dbReference>
<dbReference type="GO" id="GO:0004519">
    <property type="term" value="F:endonuclease activity"/>
    <property type="evidence" value="ECO:0007669"/>
    <property type="project" value="UniProtKB-KW"/>
</dbReference>